<dbReference type="Proteomes" id="UP000190626">
    <property type="component" value="Unassembled WGS sequence"/>
</dbReference>
<accession>A0A1V4HMM1</accession>
<dbReference type="PANTHER" id="PTHR42713">
    <property type="entry name" value="HISTIDINE KINASE-RELATED"/>
    <property type="match status" value="1"/>
</dbReference>
<feature type="domain" description="Response regulatory" evidence="10">
    <location>
        <begin position="2"/>
        <end position="119"/>
    </location>
</feature>
<protein>
    <recommendedName>
        <fullName evidence="13">DNA-binding response regulator</fullName>
    </recommendedName>
</protein>
<keyword evidence="3 8" id="KW-0597">Phosphoprotein</keyword>
<keyword evidence="5" id="KW-0805">Transcription regulation</keyword>
<evidence type="ECO:0000259" key="9">
    <source>
        <dbReference type="PROSITE" id="PS01124"/>
    </source>
</evidence>
<reference evidence="12" key="1">
    <citation type="submission" date="2016-07" db="EMBL/GenBank/DDBJ databases">
        <authorList>
            <person name="Florea S."/>
            <person name="Webb J.S."/>
            <person name="Jaromczyk J."/>
            <person name="Schardl C.L."/>
        </authorList>
    </citation>
    <scope>NUCLEOTIDE SEQUENCE [LARGE SCALE GENOMIC DNA]</scope>
    <source>
        <strain evidence="12">CY1</strain>
    </source>
</reference>
<evidence type="ECO:0008006" key="13">
    <source>
        <dbReference type="Google" id="ProtNLM"/>
    </source>
</evidence>
<proteinExistence type="predicted"/>
<dbReference type="InterPro" id="IPR011006">
    <property type="entry name" value="CheY-like_superfamily"/>
</dbReference>
<sequence length="354" mass="40512">MKVIIIDDEFWIRNSIRHLADWERFGIDQVMEAEDGLSGLEMVERLHPEIVITDMKMRGMDGTRLLQKLTEEFPYIRKIVISGFDEFSYMKQAILSKVDEYLLKPIKPEELNRALEKAVRELRAAQGIHAAQPLDKQLLKVVTETRSVIVRYIHEMNPEAIKSSFKHLEAALKEHEPLKPGVSNSLYKQFMQLLEEQADLLGSELTPNAQSWAATFFVSDNTPLSAWITGLSDAFSDSLEALIYQRKNKVGVKIDEIRQFIDHSYAEPIGLGTIASQFFISREHLSRTFKQEVGQTVMDYLVTKRIEKACELLQDSSVSIKNAAKAVGYSDITYFYRIFKKITGVTPIQFRQGS</sequence>
<dbReference type="PANTHER" id="PTHR42713:SF3">
    <property type="entry name" value="TRANSCRIPTIONAL REGULATORY PROTEIN HPTR"/>
    <property type="match status" value="1"/>
</dbReference>
<feature type="modified residue" description="4-aspartylphosphate" evidence="8">
    <location>
        <position position="54"/>
    </location>
</feature>
<keyword evidence="4" id="KW-0902">Two-component regulatory system</keyword>
<organism evidence="11 12">
    <name type="scientific">Paenibacillus ferrarius</name>
    <dbReference type="NCBI Taxonomy" id="1469647"/>
    <lineage>
        <taxon>Bacteria</taxon>
        <taxon>Bacillati</taxon>
        <taxon>Bacillota</taxon>
        <taxon>Bacilli</taxon>
        <taxon>Bacillales</taxon>
        <taxon>Paenibacillaceae</taxon>
        <taxon>Paenibacillus</taxon>
    </lineage>
</organism>
<dbReference type="STRING" id="1469647.BC351_24500"/>
<dbReference type="PROSITE" id="PS01124">
    <property type="entry name" value="HTH_ARAC_FAMILY_2"/>
    <property type="match status" value="1"/>
</dbReference>
<comment type="subcellular location">
    <subcellularLocation>
        <location evidence="1">Cytoplasm</location>
    </subcellularLocation>
</comment>
<dbReference type="Pfam" id="PF12833">
    <property type="entry name" value="HTH_18"/>
    <property type="match status" value="1"/>
</dbReference>
<evidence type="ECO:0000256" key="2">
    <source>
        <dbReference type="ARBA" id="ARBA00022490"/>
    </source>
</evidence>
<dbReference type="Gene3D" id="1.10.10.60">
    <property type="entry name" value="Homeodomain-like"/>
    <property type="match status" value="2"/>
</dbReference>
<gene>
    <name evidence="11" type="ORF">BC351_24500</name>
</gene>
<dbReference type="GO" id="GO:0043565">
    <property type="term" value="F:sequence-specific DNA binding"/>
    <property type="evidence" value="ECO:0007669"/>
    <property type="project" value="InterPro"/>
</dbReference>
<dbReference type="InterPro" id="IPR009057">
    <property type="entry name" value="Homeodomain-like_sf"/>
</dbReference>
<dbReference type="EMBL" id="MBTG01000011">
    <property type="protein sequence ID" value="OPH58108.1"/>
    <property type="molecule type" value="Genomic_DNA"/>
</dbReference>
<evidence type="ECO:0000256" key="7">
    <source>
        <dbReference type="ARBA" id="ARBA00023163"/>
    </source>
</evidence>
<evidence type="ECO:0000259" key="10">
    <source>
        <dbReference type="PROSITE" id="PS50110"/>
    </source>
</evidence>
<feature type="domain" description="HTH araC/xylS-type" evidence="9">
    <location>
        <begin position="255"/>
        <end position="353"/>
    </location>
</feature>
<evidence type="ECO:0000256" key="3">
    <source>
        <dbReference type="ARBA" id="ARBA00022553"/>
    </source>
</evidence>
<evidence type="ECO:0000256" key="6">
    <source>
        <dbReference type="ARBA" id="ARBA00023125"/>
    </source>
</evidence>
<dbReference type="Gene3D" id="3.40.50.2300">
    <property type="match status" value="1"/>
</dbReference>
<dbReference type="InterPro" id="IPR001789">
    <property type="entry name" value="Sig_transdc_resp-reg_receiver"/>
</dbReference>
<dbReference type="PROSITE" id="PS50110">
    <property type="entry name" value="RESPONSE_REGULATORY"/>
    <property type="match status" value="1"/>
</dbReference>
<dbReference type="SUPFAM" id="SSF52172">
    <property type="entry name" value="CheY-like"/>
    <property type="match status" value="1"/>
</dbReference>
<evidence type="ECO:0000313" key="11">
    <source>
        <dbReference type="EMBL" id="OPH58108.1"/>
    </source>
</evidence>
<evidence type="ECO:0000256" key="1">
    <source>
        <dbReference type="ARBA" id="ARBA00004496"/>
    </source>
</evidence>
<dbReference type="GO" id="GO:0005737">
    <property type="term" value="C:cytoplasm"/>
    <property type="evidence" value="ECO:0007669"/>
    <property type="project" value="UniProtKB-SubCell"/>
</dbReference>
<name>A0A1V4HMM1_9BACL</name>
<dbReference type="AlphaFoldDB" id="A0A1V4HMM1"/>
<evidence type="ECO:0000313" key="12">
    <source>
        <dbReference type="Proteomes" id="UP000190626"/>
    </source>
</evidence>
<keyword evidence="7" id="KW-0804">Transcription</keyword>
<keyword evidence="2" id="KW-0963">Cytoplasm</keyword>
<dbReference type="OrthoDB" id="342399at2"/>
<evidence type="ECO:0000256" key="8">
    <source>
        <dbReference type="PROSITE-ProRule" id="PRU00169"/>
    </source>
</evidence>
<evidence type="ECO:0000256" key="5">
    <source>
        <dbReference type="ARBA" id="ARBA00023015"/>
    </source>
</evidence>
<dbReference type="SUPFAM" id="SSF46689">
    <property type="entry name" value="Homeodomain-like"/>
    <property type="match status" value="2"/>
</dbReference>
<evidence type="ECO:0000256" key="4">
    <source>
        <dbReference type="ARBA" id="ARBA00023012"/>
    </source>
</evidence>
<dbReference type="GO" id="GO:0003700">
    <property type="term" value="F:DNA-binding transcription factor activity"/>
    <property type="evidence" value="ECO:0007669"/>
    <property type="project" value="InterPro"/>
</dbReference>
<keyword evidence="6" id="KW-0238">DNA-binding</keyword>
<dbReference type="SMART" id="SM00448">
    <property type="entry name" value="REC"/>
    <property type="match status" value="1"/>
</dbReference>
<comment type="caution">
    <text evidence="11">The sequence shown here is derived from an EMBL/GenBank/DDBJ whole genome shotgun (WGS) entry which is preliminary data.</text>
</comment>
<dbReference type="GO" id="GO:0000160">
    <property type="term" value="P:phosphorelay signal transduction system"/>
    <property type="evidence" value="ECO:0007669"/>
    <property type="project" value="UniProtKB-KW"/>
</dbReference>
<dbReference type="Pfam" id="PF00072">
    <property type="entry name" value="Response_reg"/>
    <property type="match status" value="1"/>
</dbReference>
<dbReference type="CDD" id="cd17536">
    <property type="entry name" value="REC_YesN-like"/>
    <property type="match status" value="1"/>
</dbReference>
<dbReference type="InterPro" id="IPR051552">
    <property type="entry name" value="HptR"/>
</dbReference>
<dbReference type="SMART" id="SM00342">
    <property type="entry name" value="HTH_ARAC"/>
    <property type="match status" value="1"/>
</dbReference>
<dbReference type="InterPro" id="IPR018060">
    <property type="entry name" value="HTH_AraC"/>
</dbReference>
<keyword evidence="12" id="KW-1185">Reference proteome</keyword>
<dbReference type="RefSeq" id="WP_079412521.1">
    <property type="nucleotide sequence ID" value="NZ_MBTG01000011.1"/>
</dbReference>